<dbReference type="Proteomes" id="UP000183504">
    <property type="component" value="Unassembled WGS sequence"/>
</dbReference>
<keyword evidence="2" id="KW-1283">Bacterial microcompartment</keyword>
<evidence type="ECO:0000313" key="4">
    <source>
        <dbReference type="EMBL" id="CEL89732.1"/>
    </source>
</evidence>
<dbReference type="NCBIfam" id="NF011934">
    <property type="entry name" value="PRK15405.1"/>
    <property type="match status" value="1"/>
</dbReference>
<evidence type="ECO:0000256" key="2">
    <source>
        <dbReference type="ARBA" id="ARBA00024446"/>
    </source>
</evidence>
<dbReference type="CDD" id="cd07049">
    <property type="entry name" value="BMC_EutL_repeat1"/>
    <property type="match status" value="1"/>
</dbReference>
<dbReference type="AlphaFoldDB" id="A0A0B7GNT2"/>
<reference evidence="4 5" key="1">
    <citation type="submission" date="2015-01" db="EMBL/GenBank/DDBJ databases">
        <authorList>
            <person name="Pelicic Vladimir"/>
        </authorList>
    </citation>
    <scope>NUCLEOTIDE SEQUENCE [LARGE SCALE GENOMIC DNA]</scope>
    <source>
        <strain evidence="4 5">2908</strain>
    </source>
</reference>
<dbReference type="InterPro" id="IPR009193">
    <property type="entry name" value="EutL_PduB"/>
</dbReference>
<dbReference type="SMART" id="SM00877">
    <property type="entry name" value="BMC"/>
    <property type="match status" value="2"/>
</dbReference>
<dbReference type="GO" id="GO:0005198">
    <property type="term" value="F:structural molecule activity"/>
    <property type="evidence" value="ECO:0007669"/>
    <property type="project" value="InterPro"/>
</dbReference>
<dbReference type="GO" id="GO:0031469">
    <property type="term" value="C:bacterial microcompartment"/>
    <property type="evidence" value="ECO:0007669"/>
    <property type="project" value="UniProtKB-SubCell"/>
</dbReference>
<dbReference type="InterPro" id="IPR000249">
    <property type="entry name" value="BMC_dom"/>
</dbReference>
<dbReference type="PIRSF" id="PIRSF012290">
    <property type="entry name" value="EutL_PduB"/>
    <property type="match status" value="1"/>
</dbReference>
<dbReference type="InterPro" id="IPR030983">
    <property type="entry name" value="EutL"/>
</dbReference>
<dbReference type="InterPro" id="IPR037233">
    <property type="entry name" value="CcmK-like_sf"/>
</dbReference>
<dbReference type="Pfam" id="PF00936">
    <property type="entry name" value="BMC"/>
    <property type="match status" value="1"/>
</dbReference>
<organism evidence="4 5">
    <name type="scientific">Streptococcus sanguinis</name>
    <dbReference type="NCBI Taxonomy" id="1305"/>
    <lineage>
        <taxon>Bacteria</taxon>
        <taxon>Bacillati</taxon>
        <taxon>Bacillota</taxon>
        <taxon>Bacilli</taxon>
        <taxon>Lactobacillales</taxon>
        <taxon>Streptococcaceae</taxon>
        <taxon>Streptococcus</taxon>
    </lineage>
</organism>
<feature type="domain" description="BMC circularly permuted" evidence="3">
    <location>
        <begin position="116"/>
        <end position="219"/>
    </location>
</feature>
<proteinExistence type="predicted"/>
<comment type="subcellular location">
    <subcellularLocation>
        <location evidence="1">Bacterial microcompartment</location>
    </subcellularLocation>
</comment>
<dbReference type="PROSITE" id="PS51931">
    <property type="entry name" value="BMC_CP"/>
    <property type="match status" value="2"/>
</dbReference>
<name>A0A0B7GNT2_STRSA</name>
<feature type="domain" description="BMC circularly permuted" evidence="3">
    <location>
        <begin position="2"/>
        <end position="114"/>
    </location>
</feature>
<dbReference type="NCBIfam" id="TIGR04502">
    <property type="entry name" value="microcomp_EutL"/>
    <property type="match status" value="1"/>
</dbReference>
<sequence>MALKNDRLGASVLSALLISNVDAGLAASLELKPHHRSLGIITSDCDDVTYVALDEATKAADVEVVYARSMYAGAGNASTKLAGEVIGILAGPNPEEVRSGLDVAVYEIENGASFYSANDDDSIPYFAHCISRAGSYLSEGANAEEGTAIAYLIAPPGEAMVALDAALKAADVQVGAFYGPPSETNFAGGLLVGSQSACRAACDAFANAVIAVANDPKSY</sequence>
<evidence type="ECO:0000256" key="1">
    <source>
        <dbReference type="ARBA" id="ARBA00024322"/>
    </source>
</evidence>
<evidence type="ECO:0000313" key="5">
    <source>
        <dbReference type="Proteomes" id="UP000183504"/>
    </source>
</evidence>
<dbReference type="EMBL" id="CDMW01000001">
    <property type="protein sequence ID" value="CEL89732.1"/>
    <property type="molecule type" value="Genomic_DNA"/>
</dbReference>
<dbReference type="InterPro" id="IPR044870">
    <property type="entry name" value="BMC_CP"/>
</dbReference>
<gene>
    <name evidence="4" type="primary">eutL</name>
    <name evidence="4" type="ORF">SSV_0418</name>
</gene>
<accession>A0A0B7GNT2</accession>
<protein>
    <submittedName>
        <fullName evidence="4">Ethanolamine utilization protein EutL</fullName>
    </submittedName>
</protein>
<dbReference type="Gene3D" id="3.30.70.1710">
    <property type="match status" value="2"/>
</dbReference>
<evidence type="ECO:0000259" key="3">
    <source>
        <dbReference type="PROSITE" id="PS51931"/>
    </source>
</evidence>
<dbReference type="OMA" id="HCISRTG"/>